<dbReference type="Proteomes" id="UP000033140">
    <property type="component" value="Unassembled WGS sequence"/>
</dbReference>
<protein>
    <recommendedName>
        <fullName evidence="7">Zn(2)-C6 fungal-type domain-containing protein</fullName>
    </recommendedName>
</protein>
<keyword evidence="4" id="KW-0804">Transcription</keyword>
<dbReference type="GO" id="GO:0000435">
    <property type="term" value="P:positive regulation of transcription from RNA polymerase II promoter by galactose"/>
    <property type="evidence" value="ECO:0007669"/>
    <property type="project" value="TreeGrafter"/>
</dbReference>
<dbReference type="AlphaFoldDB" id="A0A0E9NHN3"/>
<reference evidence="8 9" key="1">
    <citation type="journal article" date="2011" name="J. Gen. Appl. Microbiol.">
        <title>Draft genome sequencing of the enigmatic yeast Saitoella complicata.</title>
        <authorList>
            <person name="Nishida H."/>
            <person name="Hamamoto M."/>
            <person name="Sugiyama J."/>
        </authorList>
    </citation>
    <scope>NUCLEOTIDE SEQUENCE [LARGE SCALE GENOMIC DNA]</scope>
    <source>
        <strain evidence="8 9">NRRL Y-17804</strain>
    </source>
</reference>
<accession>A0A0E9NHN3</accession>
<dbReference type="GO" id="GO:0006351">
    <property type="term" value="P:DNA-templated transcription"/>
    <property type="evidence" value="ECO:0007669"/>
    <property type="project" value="InterPro"/>
</dbReference>
<keyword evidence="1" id="KW-0479">Metal-binding</keyword>
<name>A0A0E9NHN3_SAICN</name>
<evidence type="ECO:0000256" key="1">
    <source>
        <dbReference type="ARBA" id="ARBA00022723"/>
    </source>
</evidence>
<keyword evidence="5" id="KW-0539">Nucleus</keyword>
<evidence type="ECO:0000256" key="6">
    <source>
        <dbReference type="SAM" id="MobiDB-lite"/>
    </source>
</evidence>
<keyword evidence="9" id="KW-1185">Reference proteome</keyword>
<dbReference type="SMART" id="SM00906">
    <property type="entry name" value="Fungal_trans"/>
    <property type="match status" value="1"/>
</dbReference>
<dbReference type="SMART" id="SM00066">
    <property type="entry name" value="GAL4"/>
    <property type="match status" value="1"/>
</dbReference>
<dbReference type="PROSITE" id="PS50048">
    <property type="entry name" value="ZN2_CY6_FUNGAL_2"/>
    <property type="match status" value="1"/>
</dbReference>
<dbReference type="InterPro" id="IPR051127">
    <property type="entry name" value="Fungal_SecMet_Regulators"/>
</dbReference>
<reference evidence="8 9" key="2">
    <citation type="journal article" date="2014" name="J. Gen. Appl. Microbiol.">
        <title>The early diverging ascomycetous budding yeast Saitoella complicata has three histone deacetylases belonging to the Clr6, Hos2, and Rpd3 lineages.</title>
        <authorList>
            <person name="Nishida H."/>
            <person name="Matsumoto T."/>
            <person name="Kondo S."/>
            <person name="Hamamoto M."/>
            <person name="Yoshikawa H."/>
        </authorList>
    </citation>
    <scope>NUCLEOTIDE SEQUENCE [LARGE SCALE GENOMIC DNA]</scope>
    <source>
        <strain evidence="8 9">NRRL Y-17804</strain>
    </source>
</reference>
<evidence type="ECO:0000256" key="3">
    <source>
        <dbReference type="ARBA" id="ARBA00023125"/>
    </source>
</evidence>
<dbReference type="CDD" id="cd12148">
    <property type="entry name" value="fungal_TF_MHR"/>
    <property type="match status" value="1"/>
</dbReference>
<dbReference type="InterPro" id="IPR007219">
    <property type="entry name" value="XnlR_reg_dom"/>
</dbReference>
<dbReference type="InterPro" id="IPR036864">
    <property type="entry name" value="Zn2-C6_fun-type_DNA-bd_sf"/>
</dbReference>
<organism evidence="8 9">
    <name type="scientific">Saitoella complicata (strain BCRC 22490 / CBS 7301 / JCM 7358 / NBRC 10748 / NRRL Y-17804)</name>
    <dbReference type="NCBI Taxonomy" id="698492"/>
    <lineage>
        <taxon>Eukaryota</taxon>
        <taxon>Fungi</taxon>
        <taxon>Dikarya</taxon>
        <taxon>Ascomycota</taxon>
        <taxon>Taphrinomycotina</taxon>
        <taxon>Taphrinomycotina incertae sedis</taxon>
        <taxon>Saitoella</taxon>
    </lineage>
</organism>
<evidence type="ECO:0000259" key="7">
    <source>
        <dbReference type="PROSITE" id="PS50048"/>
    </source>
</evidence>
<feature type="compositionally biased region" description="Polar residues" evidence="6">
    <location>
        <begin position="134"/>
        <end position="144"/>
    </location>
</feature>
<dbReference type="Gene3D" id="4.10.240.10">
    <property type="entry name" value="Zn(2)-C6 fungal-type DNA-binding domain"/>
    <property type="match status" value="1"/>
</dbReference>
<dbReference type="EMBL" id="BACD03000018">
    <property type="protein sequence ID" value="GAO48905.1"/>
    <property type="molecule type" value="Genomic_DNA"/>
</dbReference>
<evidence type="ECO:0000313" key="8">
    <source>
        <dbReference type="EMBL" id="GAO48905.1"/>
    </source>
</evidence>
<keyword evidence="2" id="KW-0805">Transcription regulation</keyword>
<dbReference type="OrthoDB" id="5296287at2759"/>
<dbReference type="GO" id="GO:0000981">
    <property type="term" value="F:DNA-binding transcription factor activity, RNA polymerase II-specific"/>
    <property type="evidence" value="ECO:0007669"/>
    <property type="project" value="InterPro"/>
</dbReference>
<proteinExistence type="predicted"/>
<evidence type="ECO:0000256" key="2">
    <source>
        <dbReference type="ARBA" id="ARBA00023015"/>
    </source>
</evidence>
<dbReference type="GO" id="GO:0008270">
    <property type="term" value="F:zinc ion binding"/>
    <property type="evidence" value="ECO:0007669"/>
    <property type="project" value="InterPro"/>
</dbReference>
<dbReference type="Pfam" id="PF04082">
    <property type="entry name" value="Fungal_trans"/>
    <property type="match status" value="1"/>
</dbReference>
<evidence type="ECO:0000313" key="9">
    <source>
        <dbReference type="Proteomes" id="UP000033140"/>
    </source>
</evidence>
<dbReference type="PANTHER" id="PTHR47424:SF3">
    <property type="entry name" value="REGULATORY PROTEIN GAL4"/>
    <property type="match status" value="1"/>
</dbReference>
<feature type="compositionally biased region" description="Low complexity" evidence="6">
    <location>
        <begin position="25"/>
        <end position="34"/>
    </location>
</feature>
<feature type="region of interest" description="Disordered" evidence="6">
    <location>
        <begin position="1"/>
        <end position="46"/>
    </location>
</feature>
<gene>
    <name evidence="8" type="ORF">G7K_3068-t1</name>
</gene>
<comment type="caution">
    <text evidence="8">The sequence shown here is derived from an EMBL/GenBank/DDBJ whole genome shotgun (WGS) entry which is preliminary data.</text>
</comment>
<keyword evidence="3" id="KW-0238">DNA-binding</keyword>
<dbReference type="GO" id="GO:0005634">
    <property type="term" value="C:nucleus"/>
    <property type="evidence" value="ECO:0007669"/>
    <property type="project" value="TreeGrafter"/>
</dbReference>
<sequence>MTSDFGMASHSKPIDGTIDGPFDTPSPTSAPATPIAQDNETAGGAIRQRSRISHACDACKERKRRCSGERPVCVHCRCYGLNCVYSSRRRDNRQGELAVLRDKTEMLADMMLRALPAVRDPILQAAMQKVLDANQTSAAQTTSIPEEELGGDSPREDPDLDHTEEELLFDLNTIRISQPEGYLGPSHPTAILRPLVNEVAPHYKHTVGYVLGFGTDDLKDAEWSDQSVNPLELPSREEADNLITVYFSHLHCLYPILWRPRFLYEYMSFWSNDRRVTFSDNNNWLSILNMVFSIGSLYSIAVSDNPDQNKPLIYFKRAQSFSMNMFAVGNLETVQCYLLMAWFLNAMGMNNKAYTILGTVIRMAEAIGLHVKSSRSGIDPVLLETRRRVWHCILVFERTLELMLGRPISSPSHFFNSELPVEVDEEWFEGSQALRGAGQPRFKPSRVGYLVEAYKLSRITEEVMDKLYSAVALTVPWSLYEISVADLGNQIVSWKSLLPFHLRFDDQYRTGDPDGIFLRQRNALALRYHNVRMLIFRRSINRALRRGKDAQGQHDYVRTRPKLDMTDFAFRECVNEAMHVGLMFHDAHVKTKQMFLEHAWWEARSTIITAASILALVCRAGTQGIVNLDGDAITKDKIRESLEYLKDAVEALSLDSLTCAERTKEIVLCLIRLADGDTNALFDSNEVLMYTPSDTENSRAETESWSRATHEVSQSPDFDLFKVRAGIDYGVGISMQKSATNQGQMPSAGDYRWVNQEVGLQQGSSEEGVSLRTTMSAMEDQRQVWAPPSAFTVDVFGLPMLYDNPVWTVHQQYRSQKEGPSGGPQGQDADC</sequence>
<dbReference type="InterPro" id="IPR001138">
    <property type="entry name" value="Zn2Cys6_DnaBD"/>
</dbReference>
<dbReference type="Pfam" id="PF00172">
    <property type="entry name" value="Zn_clus"/>
    <property type="match status" value="1"/>
</dbReference>
<evidence type="ECO:0000256" key="5">
    <source>
        <dbReference type="ARBA" id="ARBA00023242"/>
    </source>
</evidence>
<dbReference type="RefSeq" id="XP_019024476.1">
    <property type="nucleotide sequence ID" value="XM_019170632.1"/>
</dbReference>
<reference evidence="8 9" key="3">
    <citation type="journal article" date="2015" name="Genome Announc.">
        <title>Draft Genome Sequence of the Archiascomycetous Yeast Saitoella complicata.</title>
        <authorList>
            <person name="Yamauchi K."/>
            <person name="Kondo S."/>
            <person name="Hamamoto M."/>
            <person name="Takahashi Y."/>
            <person name="Ogura Y."/>
            <person name="Hayashi T."/>
            <person name="Nishida H."/>
        </authorList>
    </citation>
    <scope>NUCLEOTIDE SEQUENCE [LARGE SCALE GENOMIC DNA]</scope>
    <source>
        <strain evidence="8 9">NRRL Y-17804</strain>
    </source>
</reference>
<evidence type="ECO:0000256" key="4">
    <source>
        <dbReference type="ARBA" id="ARBA00023163"/>
    </source>
</evidence>
<dbReference type="PROSITE" id="PS00463">
    <property type="entry name" value="ZN2_CY6_FUNGAL_1"/>
    <property type="match status" value="1"/>
</dbReference>
<dbReference type="GO" id="GO:0000978">
    <property type="term" value="F:RNA polymerase II cis-regulatory region sequence-specific DNA binding"/>
    <property type="evidence" value="ECO:0007669"/>
    <property type="project" value="TreeGrafter"/>
</dbReference>
<dbReference type="SUPFAM" id="SSF57701">
    <property type="entry name" value="Zn2/Cys6 DNA-binding domain"/>
    <property type="match status" value="1"/>
</dbReference>
<dbReference type="CDD" id="cd00067">
    <property type="entry name" value="GAL4"/>
    <property type="match status" value="1"/>
</dbReference>
<feature type="region of interest" description="Disordered" evidence="6">
    <location>
        <begin position="134"/>
        <end position="160"/>
    </location>
</feature>
<feature type="domain" description="Zn(2)-C6 fungal-type" evidence="7">
    <location>
        <begin position="55"/>
        <end position="85"/>
    </location>
</feature>
<dbReference type="PANTHER" id="PTHR47424">
    <property type="entry name" value="REGULATORY PROTEIN GAL4"/>
    <property type="match status" value="1"/>
</dbReference>